<feature type="region of interest" description="Disordered" evidence="5">
    <location>
        <begin position="167"/>
        <end position="187"/>
    </location>
</feature>
<evidence type="ECO:0000256" key="5">
    <source>
        <dbReference type="SAM" id="MobiDB-lite"/>
    </source>
</evidence>
<evidence type="ECO:0000259" key="6">
    <source>
        <dbReference type="PROSITE" id="PS51898"/>
    </source>
</evidence>
<dbReference type="Pfam" id="PF00589">
    <property type="entry name" value="Phage_integrase"/>
    <property type="match status" value="1"/>
</dbReference>
<dbReference type="PANTHER" id="PTHR30629">
    <property type="entry name" value="PROPHAGE INTEGRASE"/>
    <property type="match status" value="1"/>
</dbReference>
<name>A0A292ZAD1_SPHSA</name>
<dbReference type="SUPFAM" id="SSF56349">
    <property type="entry name" value="DNA breaking-rejoining enzymes"/>
    <property type="match status" value="1"/>
</dbReference>
<dbReference type="InterPro" id="IPR002104">
    <property type="entry name" value="Integrase_catalytic"/>
</dbReference>
<evidence type="ECO:0000256" key="1">
    <source>
        <dbReference type="ARBA" id="ARBA00008857"/>
    </source>
</evidence>
<dbReference type="EMBL" id="BEWI01000030">
    <property type="protein sequence ID" value="GAY19916.1"/>
    <property type="molecule type" value="Genomic_DNA"/>
</dbReference>
<gene>
    <name evidence="7" type="ORF">SFOMI_0438</name>
</gene>
<keyword evidence="3" id="KW-0238">DNA-binding</keyword>
<reference evidence="7 8" key="2">
    <citation type="journal article" date="2013" name="Environ. Sci. Technol.">
        <title>The 4-tert-butylphenol-utilizing bacterium Sphingobium fuliginis OMI can degrade bisphenols via phenolic ring hydroxylation and meta-cleavage pathway.</title>
        <authorList>
            <person name="Ogata Y."/>
            <person name="Goda S."/>
            <person name="Toyama T."/>
            <person name="Sei K."/>
            <person name="Ike M."/>
        </authorList>
    </citation>
    <scope>NUCLEOTIDE SEQUENCE [LARGE SCALE GENOMIC DNA]</scope>
    <source>
        <strain evidence="7 8">OMI</strain>
    </source>
</reference>
<feature type="compositionally biased region" description="Gly residues" evidence="5">
    <location>
        <begin position="178"/>
        <end position="187"/>
    </location>
</feature>
<dbReference type="InterPro" id="IPR013762">
    <property type="entry name" value="Integrase-like_cat_sf"/>
</dbReference>
<comment type="similarity">
    <text evidence="1">Belongs to the 'phage' integrase family.</text>
</comment>
<dbReference type="Proteomes" id="UP000221538">
    <property type="component" value="Unassembled WGS sequence"/>
</dbReference>
<dbReference type="InterPro" id="IPR010998">
    <property type="entry name" value="Integrase_recombinase_N"/>
</dbReference>
<dbReference type="GO" id="GO:0003677">
    <property type="term" value="F:DNA binding"/>
    <property type="evidence" value="ECO:0007669"/>
    <property type="project" value="UniProtKB-KW"/>
</dbReference>
<sequence length="419" mass="45562">MGKLTKTSIDALTIPEKGQAFLWDSELRGFGVRVIPSGLKAFVLQYRNEEGRSRRIVIGRYGVLTVEQARKQAIVKLAAVVGGADPAEERAQSRAAITIREVCTWYLENAEAGTILGRKHRPIKASTLAMDRSRIETHIVPLIGTRQVRALRVSDIEKMQMDIVAGKTAKPRKEGGRGGKAAGGPGVAGRAVSTLQSLLSHALRYDIVENNPAAGVRKIAGKARTRRLSAAEIRALGEAMEIAERNEENPTGLAAVRALLLTGYRISEVIGMERSWLHADRGYVHFPDTKTDGQVRPIGQAAIRLLKALPEKRGLSLFFPSDFVDRPYSGVPETLRALCAIAGINGVTPHVLRHTFGSVAGDMGFSELTIKALLGHGARGSTQNYVHIDEALRLAVERVSSKIDQLLRHETATILDWAA</sequence>
<reference evidence="7 8" key="1">
    <citation type="journal article" date="2013" name="Biodegradation">
        <title>Occurrence of 4-tert-butylphenol (4-t-BP) biodegradation in an aquatic sample caused by the presence of Spirodela polyrrhiza and isolation of a 4-t-BP-utilizing bacterium.</title>
        <authorList>
            <person name="Ogata Y."/>
            <person name="Toyama T."/>
            <person name="Yu N."/>
            <person name="Wang X."/>
            <person name="Sei K."/>
            <person name="Ike M."/>
        </authorList>
    </citation>
    <scope>NUCLEOTIDE SEQUENCE [LARGE SCALE GENOMIC DNA]</scope>
    <source>
        <strain evidence="7 8">OMI</strain>
    </source>
</reference>
<feature type="domain" description="Tyr recombinase" evidence="6">
    <location>
        <begin position="223"/>
        <end position="398"/>
    </location>
</feature>
<organism evidence="7 8">
    <name type="scientific">Sphingobium fuliginis (strain ATCC 27551)</name>
    <dbReference type="NCBI Taxonomy" id="336203"/>
    <lineage>
        <taxon>Bacteria</taxon>
        <taxon>Pseudomonadati</taxon>
        <taxon>Pseudomonadota</taxon>
        <taxon>Alphaproteobacteria</taxon>
        <taxon>Sphingomonadales</taxon>
        <taxon>Sphingomonadaceae</taxon>
        <taxon>Sphingobium</taxon>
    </lineage>
</organism>
<dbReference type="PANTHER" id="PTHR30629:SF2">
    <property type="entry name" value="PROPHAGE INTEGRASE INTS-RELATED"/>
    <property type="match status" value="1"/>
</dbReference>
<dbReference type="Gene3D" id="3.30.160.390">
    <property type="entry name" value="Integrase, DNA-binding domain"/>
    <property type="match status" value="1"/>
</dbReference>
<dbReference type="PROSITE" id="PS51898">
    <property type="entry name" value="TYR_RECOMBINASE"/>
    <property type="match status" value="1"/>
</dbReference>
<dbReference type="Pfam" id="PF13356">
    <property type="entry name" value="Arm-DNA-bind_3"/>
    <property type="match status" value="1"/>
</dbReference>
<dbReference type="AlphaFoldDB" id="A0A292ZAD1"/>
<accession>A0A292ZAD1</accession>
<evidence type="ECO:0000256" key="2">
    <source>
        <dbReference type="ARBA" id="ARBA00022908"/>
    </source>
</evidence>
<keyword evidence="4" id="KW-0233">DNA recombination</keyword>
<evidence type="ECO:0000313" key="8">
    <source>
        <dbReference type="Proteomes" id="UP000221538"/>
    </source>
</evidence>
<dbReference type="InterPro" id="IPR011010">
    <property type="entry name" value="DNA_brk_join_enz"/>
</dbReference>
<comment type="caution">
    <text evidence="7">The sequence shown here is derived from an EMBL/GenBank/DDBJ whole genome shotgun (WGS) entry which is preliminary data.</text>
</comment>
<dbReference type="GO" id="GO:0015074">
    <property type="term" value="P:DNA integration"/>
    <property type="evidence" value="ECO:0007669"/>
    <property type="project" value="UniProtKB-KW"/>
</dbReference>
<dbReference type="CDD" id="cd00796">
    <property type="entry name" value="INT_Rci_Hp1_C"/>
    <property type="match status" value="1"/>
</dbReference>
<keyword evidence="2" id="KW-0229">DNA integration</keyword>
<evidence type="ECO:0000256" key="4">
    <source>
        <dbReference type="ARBA" id="ARBA00023172"/>
    </source>
</evidence>
<dbReference type="Gene3D" id="1.10.443.10">
    <property type="entry name" value="Intergrase catalytic core"/>
    <property type="match status" value="1"/>
</dbReference>
<dbReference type="InterPro" id="IPR025166">
    <property type="entry name" value="Integrase_DNA_bind_dom"/>
</dbReference>
<dbReference type="InterPro" id="IPR050808">
    <property type="entry name" value="Phage_Integrase"/>
</dbReference>
<protein>
    <submittedName>
        <fullName evidence="7">Integrase</fullName>
    </submittedName>
</protein>
<evidence type="ECO:0000256" key="3">
    <source>
        <dbReference type="ARBA" id="ARBA00023125"/>
    </source>
</evidence>
<proteinExistence type="inferred from homology"/>
<dbReference type="RefSeq" id="WP_099185250.1">
    <property type="nucleotide sequence ID" value="NZ_BEWI01000030.1"/>
</dbReference>
<evidence type="ECO:0000313" key="7">
    <source>
        <dbReference type="EMBL" id="GAY19916.1"/>
    </source>
</evidence>
<dbReference type="GO" id="GO:0006310">
    <property type="term" value="P:DNA recombination"/>
    <property type="evidence" value="ECO:0007669"/>
    <property type="project" value="UniProtKB-KW"/>
</dbReference>
<dbReference type="Gene3D" id="1.10.150.130">
    <property type="match status" value="1"/>
</dbReference>
<dbReference type="InterPro" id="IPR038488">
    <property type="entry name" value="Integrase_DNA-bd_sf"/>
</dbReference>